<dbReference type="GO" id="GO:0005524">
    <property type="term" value="F:ATP binding"/>
    <property type="evidence" value="ECO:0007669"/>
    <property type="project" value="InterPro"/>
</dbReference>
<dbReference type="InterPro" id="IPR011704">
    <property type="entry name" value="ATPase_dyneun-rel_AAA"/>
</dbReference>
<dbReference type="STRING" id="240427.AYR62_06660"/>
<evidence type="ECO:0000313" key="3">
    <source>
        <dbReference type="Proteomes" id="UP000093267"/>
    </source>
</evidence>
<evidence type="ECO:0000259" key="1">
    <source>
        <dbReference type="Pfam" id="PF07728"/>
    </source>
</evidence>
<evidence type="ECO:0000313" key="2">
    <source>
        <dbReference type="EMBL" id="ANZ68061.1"/>
    </source>
</evidence>
<dbReference type="GO" id="GO:0016887">
    <property type="term" value="F:ATP hydrolysis activity"/>
    <property type="evidence" value="ECO:0007669"/>
    <property type="project" value="InterPro"/>
</dbReference>
<name>A0A1B2J177_9LACO</name>
<dbReference type="SUPFAM" id="SSF52540">
    <property type="entry name" value="P-loop containing nucleoside triphosphate hydrolases"/>
    <property type="match status" value="1"/>
</dbReference>
<dbReference type="Pfam" id="PF07728">
    <property type="entry name" value="AAA_5"/>
    <property type="match status" value="1"/>
</dbReference>
<dbReference type="RefSeq" id="WP_065903302.1">
    <property type="nucleotide sequence ID" value="NZ_CP014912.1"/>
</dbReference>
<accession>A0A1B2J177</accession>
<dbReference type="AlphaFoldDB" id="A0A1B2J177"/>
<dbReference type="OrthoDB" id="40849at2"/>
<keyword evidence="3" id="KW-1185">Reference proteome</keyword>
<organism evidence="2 3">
    <name type="scientific">Secundilactobacillus paracollinoides</name>
    <dbReference type="NCBI Taxonomy" id="240427"/>
    <lineage>
        <taxon>Bacteria</taxon>
        <taxon>Bacillati</taxon>
        <taxon>Bacillota</taxon>
        <taxon>Bacilli</taxon>
        <taxon>Lactobacillales</taxon>
        <taxon>Lactobacillaceae</taxon>
        <taxon>Secundilactobacillus</taxon>
    </lineage>
</organism>
<dbReference type="Proteomes" id="UP000093267">
    <property type="component" value="Chromosome"/>
</dbReference>
<proteinExistence type="predicted"/>
<gene>
    <name evidence="2" type="ORF">AYR63_13550</name>
</gene>
<dbReference type="InterPro" id="IPR027417">
    <property type="entry name" value="P-loop_NTPase"/>
</dbReference>
<sequence length="396" mass="43328">MLSYQQLLVAIPLVLKAGNVPTIVGEAGIGKSALVADVADQMQAKLFTTTVSLSEKGDLAIPIPPLTDKAYVQTTRYGELADVKFGYTHTLIEIIHAAEAESNRPIIWFLDEFNRGTPAVQSELMNLVLQRQINTLKLPAQVHLILAENPDATMAGFEQSDYGVVTGDAAINDRTVRLVMRADTADWLAWARQDNGHGQPRIQPTVTRFIEENPNQLRPSDHDDDLYPTPRAWARVSANLTQLSILPADQQSALRLDVLAGDLGVTVSHAFEQYLRRDEQGLTAAEIYADAEETPELSATVLDRFDRFNPGQQQSILADLVDQNPTYPLNTPQVAGRFLTLLQHLAPDGQYAIALKIAETPEILEGLAAHAEQKPDAVADLYQALAQIGVASDAQN</sequence>
<dbReference type="EMBL" id="CP014924">
    <property type="protein sequence ID" value="ANZ68061.1"/>
    <property type="molecule type" value="Genomic_DNA"/>
</dbReference>
<dbReference type="Gene3D" id="3.40.50.300">
    <property type="entry name" value="P-loop containing nucleotide triphosphate hydrolases"/>
    <property type="match status" value="1"/>
</dbReference>
<protein>
    <submittedName>
        <fullName evidence="2">ATPase</fullName>
    </submittedName>
</protein>
<feature type="domain" description="ATPase dynein-related AAA" evidence="1">
    <location>
        <begin position="23"/>
        <end position="151"/>
    </location>
</feature>
<reference evidence="2 3" key="1">
    <citation type="submission" date="2016-03" db="EMBL/GenBank/DDBJ databases">
        <title>Pediococcus and Lactobacillus from brewery environment - whole genome sequencing and assembly.</title>
        <authorList>
            <person name="Behr J."/>
            <person name="Geissler A.J."/>
            <person name="Vogel R.F."/>
        </authorList>
    </citation>
    <scope>NUCLEOTIDE SEQUENCE [LARGE SCALE GENOMIC DNA]</scope>
    <source>
        <strain evidence="2 3">TMW 1.1995</strain>
    </source>
</reference>